<dbReference type="InterPro" id="IPR052514">
    <property type="entry name" value="SAM-dependent_MTase"/>
</dbReference>
<feature type="domain" description="Methyltransferase FkbM" evidence="1">
    <location>
        <begin position="69"/>
        <end position="233"/>
    </location>
</feature>
<proteinExistence type="predicted"/>
<evidence type="ECO:0000313" key="3">
    <source>
        <dbReference type="Proteomes" id="UP001595711"/>
    </source>
</evidence>
<dbReference type="InterPro" id="IPR029063">
    <property type="entry name" value="SAM-dependent_MTases_sf"/>
</dbReference>
<gene>
    <name evidence="2" type="ORF">ACFOOQ_06185</name>
</gene>
<evidence type="ECO:0000313" key="2">
    <source>
        <dbReference type="EMBL" id="MFC3675121.1"/>
    </source>
</evidence>
<evidence type="ECO:0000259" key="1">
    <source>
        <dbReference type="Pfam" id="PF05050"/>
    </source>
</evidence>
<reference evidence="3" key="1">
    <citation type="journal article" date="2019" name="Int. J. Syst. Evol. Microbiol.">
        <title>The Global Catalogue of Microorganisms (GCM) 10K type strain sequencing project: providing services to taxonomists for standard genome sequencing and annotation.</title>
        <authorList>
            <consortium name="The Broad Institute Genomics Platform"/>
            <consortium name="The Broad Institute Genome Sequencing Center for Infectious Disease"/>
            <person name="Wu L."/>
            <person name="Ma J."/>
        </authorList>
    </citation>
    <scope>NUCLEOTIDE SEQUENCE [LARGE SCALE GENOMIC DNA]</scope>
    <source>
        <strain evidence="3">KCTC 42182</strain>
    </source>
</reference>
<dbReference type="Pfam" id="PF05050">
    <property type="entry name" value="Methyltransf_21"/>
    <property type="match status" value="1"/>
</dbReference>
<protein>
    <submittedName>
        <fullName evidence="2">FkbM family methyltransferase</fullName>
    </submittedName>
</protein>
<dbReference type="EMBL" id="JBHRYJ010000001">
    <property type="protein sequence ID" value="MFC3675121.1"/>
    <property type="molecule type" value="Genomic_DNA"/>
</dbReference>
<dbReference type="GO" id="GO:0008168">
    <property type="term" value="F:methyltransferase activity"/>
    <property type="evidence" value="ECO:0007669"/>
    <property type="project" value="UniProtKB-KW"/>
</dbReference>
<keyword evidence="2" id="KW-0489">Methyltransferase</keyword>
<dbReference type="Proteomes" id="UP001595711">
    <property type="component" value="Unassembled WGS sequence"/>
</dbReference>
<sequence length="248" mass="27150">MSAAFEKVKAAAEAYERSIPAVTVPIRDKSFSMVVPNLKCLGFALTAATREPATNAWIYGFRPGEVFFDVGANNGLYGLIAAVVAGCEVHAFEPHFASYYVLTRNIFVNKLQDRMFSYPIAVADTESCGKMFLSSITAGKSLNNFGDARPSDDPLWNATIPQGSVSMSLDRFSEQTGIVPHHIKIDVDGIEPLIIAGAAKLLANPKLVSVMVETMEQLESHRPIHQHMLDAGFTRFVKDPAGIFYFRS</sequence>
<dbReference type="SUPFAM" id="SSF53335">
    <property type="entry name" value="S-adenosyl-L-methionine-dependent methyltransferases"/>
    <property type="match status" value="1"/>
</dbReference>
<dbReference type="InterPro" id="IPR006342">
    <property type="entry name" value="FkbM_mtfrase"/>
</dbReference>
<dbReference type="PANTHER" id="PTHR34203">
    <property type="entry name" value="METHYLTRANSFERASE, FKBM FAMILY PROTEIN"/>
    <property type="match status" value="1"/>
</dbReference>
<comment type="caution">
    <text evidence="2">The sequence shown here is derived from an EMBL/GenBank/DDBJ whole genome shotgun (WGS) entry which is preliminary data.</text>
</comment>
<organism evidence="2 3">
    <name type="scientific">Ferrovibrio xuzhouensis</name>
    <dbReference type="NCBI Taxonomy" id="1576914"/>
    <lineage>
        <taxon>Bacteria</taxon>
        <taxon>Pseudomonadati</taxon>
        <taxon>Pseudomonadota</taxon>
        <taxon>Alphaproteobacteria</taxon>
        <taxon>Rhodospirillales</taxon>
        <taxon>Rhodospirillaceae</taxon>
        <taxon>Ferrovibrio</taxon>
    </lineage>
</organism>
<name>A0ABV7VET4_9PROT</name>
<dbReference type="GO" id="GO:0032259">
    <property type="term" value="P:methylation"/>
    <property type="evidence" value="ECO:0007669"/>
    <property type="project" value="UniProtKB-KW"/>
</dbReference>
<dbReference type="NCBIfam" id="TIGR01444">
    <property type="entry name" value="fkbM_fam"/>
    <property type="match status" value="1"/>
</dbReference>
<dbReference type="PANTHER" id="PTHR34203:SF15">
    <property type="entry name" value="SLL1173 PROTEIN"/>
    <property type="match status" value="1"/>
</dbReference>
<keyword evidence="3" id="KW-1185">Reference proteome</keyword>
<keyword evidence="2" id="KW-0808">Transferase</keyword>
<dbReference type="RefSeq" id="WP_379723086.1">
    <property type="nucleotide sequence ID" value="NZ_JBHRYJ010000001.1"/>
</dbReference>
<accession>A0ABV7VET4</accession>
<dbReference type="Gene3D" id="3.40.50.150">
    <property type="entry name" value="Vaccinia Virus protein VP39"/>
    <property type="match status" value="1"/>
</dbReference>